<dbReference type="GO" id="GO:0005524">
    <property type="term" value="F:ATP binding"/>
    <property type="evidence" value="ECO:0007669"/>
    <property type="project" value="InterPro"/>
</dbReference>
<dbReference type="InterPro" id="IPR000719">
    <property type="entry name" value="Prot_kinase_dom"/>
</dbReference>
<proteinExistence type="predicted"/>
<dbReference type="AlphaFoldDB" id="A0A6C0HXN3"/>
<dbReference type="Pfam" id="PF13475">
    <property type="entry name" value="DUF4116"/>
    <property type="match status" value="2"/>
</dbReference>
<dbReference type="SUPFAM" id="SSF56112">
    <property type="entry name" value="Protein kinase-like (PK-like)"/>
    <property type="match status" value="1"/>
</dbReference>
<protein>
    <recommendedName>
        <fullName evidence="2">Protein kinase domain-containing protein</fullName>
    </recommendedName>
</protein>
<evidence type="ECO:0000259" key="2">
    <source>
        <dbReference type="PROSITE" id="PS50011"/>
    </source>
</evidence>
<feature type="compositionally biased region" description="Basic residues" evidence="1">
    <location>
        <begin position="495"/>
        <end position="504"/>
    </location>
</feature>
<evidence type="ECO:0000313" key="3">
    <source>
        <dbReference type="EMBL" id="QHT85252.1"/>
    </source>
</evidence>
<name>A0A6C0HXN3_9ZZZZ</name>
<evidence type="ECO:0000256" key="1">
    <source>
        <dbReference type="SAM" id="MobiDB-lite"/>
    </source>
</evidence>
<dbReference type="Pfam" id="PF01636">
    <property type="entry name" value="APH"/>
    <property type="match status" value="1"/>
</dbReference>
<dbReference type="Gene3D" id="1.10.510.10">
    <property type="entry name" value="Transferase(Phosphotransferase) domain 1"/>
    <property type="match status" value="1"/>
</dbReference>
<sequence length="504" mass="58861">MKGGALFYDKPDIMPELKRFANGTIKFLKRGTYGVLLKLITKQPTLLKKLTKKTIQPCDSILVKIVAINETAYLEKSPMEFVSLEQFETEVHIHQEVVQQSIDIFECSITPALLYAEVYTHAELMKQFIDIGEYVTTKGKIGLIFMENIVDDHRTDTYTLGDYERIDLSFVYSMFPYTRRMLIMLGQLGILHNDYHLDNFLYSDRALYIIDFGLATRMTAEELDEFNGYVTKGDVKHTIQFLFGTLEPHMTSYTRLSLQYQWIRQNQISRYVRGIDTVRIAAEQSIIDPIYLAEEYREYFFIPKKINYVERESESIKESIKQQIRNGTIVLDQIIHDKELMLEFVKVNGKSLQFASPELQKDKEVVLHAVKQNGYALQYTPLDDIDVIMAAVNQTYLAFQLVSPKLRANKEFVKRVLFLDGRCYPDIDDRLKDDPEMMAYARYSQIPFLFRFNPGAQDKIDTFLETHKEKTDTFKIIMKRHRENYPPRPPSLGGKTRKVRSKHK</sequence>
<reference evidence="3" key="1">
    <citation type="journal article" date="2020" name="Nature">
        <title>Giant virus diversity and host interactions through global metagenomics.</title>
        <authorList>
            <person name="Schulz F."/>
            <person name="Roux S."/>
            <person name="Paez-Espino D."/>
            <person name="Jungbluth S."/>
            <person name="Walsh D.A."/>
            <person name="Denef V.J."/>
            <person name="McMahon K.D."/>
            <person name="Konstantinidis K.T."/>
            <person name="Eloe-Fadrosh E.A."/>
            <person name="Kyrpides N.C."/>
            <person name="Woyke T."/>
        </authorList>
    </citation>
    <scope>NUCLEOTIDE SEQUENCE</scope>
    <source>
        <strain evidence="3">GVMAG-M-3300023184-17</strain>
    </source>
</reference>
<dbReference type="InterPro" id="IPR025197">
    <property type="entry name" value="DUF4116"/>
</dbReference>
<dbReference type="PROSITE" id="PS50011">
    <property type="entry name" value="PROTEIN_KINASE_DOM"/>
    <property type="match status" value="1"/>
</dbReference>
<dbReference type="InterPro" id="IPR002575">
    <property type="entry name" value="Aminoglycoside_PTrfase"/>
</dbReference>
<organism evidence="3">
    <name type="scientific">viral metagenome</name>
    <dbReference type="NCBI Taxonomy" id="1070528"/>
    <lineage>
        <taxon>unclassified sequences</taxon>
        <taxon>metagenomes</taxon>
        <taxon>organismal metagenomes</taxon>
    </lineage>
</organism>
<feature type="region of interest" description="Disordered" evidence="1">
    <location>
        <begin position="483"/>
        <end position="504"/>
    </location>
</feature>
<dbReference type="GO" id="GO:0004672">
    <property type="term" value="F:protein kinase activity"/>
    <property type="evidence" value="ECO:0007669"/>
    <property type="project" value="InterPro"/>
</dbReference>
<dbReference type="InterPro" id="IPR011009">
    <property type="entry name" value="Kinase-like_dom_sf"/>
</dbReference>
<accession>A0A6C0HXN3</accession>
<feature type="domain" description="Protein kinase" evidence="2">
    <location>
        <begin position="22"/>
        <end position="437"/>
    </location>
</feature>
<dbReference type="EMBL" id="MN740041">
    <property type="protein sequence ID" value="QHT85252.1"/>
    <property type="molecule type" value="Genomic_DNA"/>
</dbReference>